<accession>A0A6P8P6F1</accession>
<keyword evidence="2" id="KW-0812">Transmembrane</keyword>
<evidence type="ECO:0000313" key="4">
    <source>
        <dbReference type="RefSeq" id="XP_033779244.1"/>
    </source>
</evidence>
<reference evidence="4" key="1">
    <citation type="submission" date="2025-08" db="UniProtKB">
        <authorList>
            <consortium name="RefSeq"/>
        </authorList>
    </citation>
    <scope>IDENTIFICATION</scope>
</reference>
<keyword evidence="2" id="KW-1133">Transmembrane helix</keyword>
<gene>
    <name evidence="4" type="primary">LOC117349762</name>
</gene>
<dbReference type="KEGG" id="gsh:117349762"/>
<dbReference type="PANTHER" id="PTHR37999:SF2">
    <property type="entry name" value="MUCIN-17"/>
    <property type="match status" value="1"/>
</dbReference>
<keyword evidence="2" id="KW-0472">Membrane</keyword>
<feature type="region of interest" description="Disordered" evidence="1">
    <location>
        <begin position="226"/>
        <end position="245"/>
    </location>
</feature>
<protein>
    <submittedName>
        <fullName evidence="4">Mucin-3B-like</fullName>
    </submittedName>
</protein>
<feature type="transmembrane region" description="Helical" evidence="2">
    <location>
        <begin position="132"/>
        <end position="155"/>
    </location>
</feature>
<keyword evidence="3" id="KW-1185">Reference proteome</keyword>
<dbReference type="RefSeq" id="XP_033779244.1">
    <property type="nucleotide sequence ID" value="XM_033923353.1"/>
</dbReference>
<dbReference type="PANTHER" id="PTHR37999">
    <property type="entry name" value="MUCIN-17"/>
    <property type="match status" value="1"/>
</dbReference>
<evidence type="ECO:0000313" key="3">
    <source>
        <dbReference type="Proteomes" id="UP000515159"/>
    </source>
</evidence>
<organism evidence="3 4">
    <name type="scientific">Geotrypetes seraphini</name>
    <name type="common">Gaboon caecilian</name>
    <name type="synonym">Caecilia seraphini</name>
    <dbReference type="NCBI Taxonomy" id="260995"/>
    <lineage>
        <taxon>Eukaryota</taxon>
        <taxon>Metazoa</taxon>
        <taxon>Chordata</taxon>
        <taxon>Craniata</taxon>
        <taxon>Vertebrata</taxon>
        <taxon>Euteleostomi</taxon>
        <taxon>Amphibia</taxon>
        <taxon>Gymnophiona</taxon>
        <taxon>Geotrypetes</taxon>
    </lineage>
</organism>
<dbReference type="InParanoid" id="A0A6P8P6F1"/>
<evidence type="ECO:0000256" key="1">
    <source>
        <dbReference type="SAM" id="MobiDB-lite"/>
    </source>
</evidence>
<dbReference type="InterPro" id="IPR053311">
    <property type="entry name" value="Mucosal_Integrity_Assoc"/>
</dbReference>
<sequence>MASSNYSNSHYLKEIYNHLNQSTQDTNCTSNSTDKLCFTQGLSKVYAKFTPDLEGACSVVVLVGYAQYYTALNVSNALTCVSSCSNSSKDHYDCHRGECYLVSEGPTCFCEYSDLYWYTGDRCQVVINKRGVYGGVAVGLAVLLIIIITLAIFAYRNKNRNQSHQEADLNERWYEEGWEANVPEGFTVRNPETMTWGGSESGGFASSREYFRPSLDKVDTSAQLKTWKTTSDKPMKAGREDKSSC</sequence>
<dbReference type="OrthoDB" id="7493297at2759"/>
<dbReference type="Proteomes" id="UP000515159">
    <property type="component" value="Chromosome 16"/>
</dbReference>
<proteinExistence type="predicted"/>
<evidence type="ECO:0000256" key="2">
    <source>
        <dbReference type="SAM" id="Phobius"/>
    </source>
</evidence>
<dbReference type="GeneID" id="117349762"/>
<dbReference type="AlphaFoldDB" id="A0A6P8P6F1"/>
<name>A0A6P8P6F1_GEOSA</name>
<feature type="compositionally biased region" description="Basic and acidic residues" evidence="1">
    <location>
        <begin position="230"/>
        <end position="245"/>
    </location>
</feature>